<sequence>MDALFDESLVASVREQLAELLVQAIAILPGLILAIVVLLLTRTFANLVRRATRKVANKTLKSLSLQTLLVQTGYVGAWATGLLVACILAFPDVGVTDLVALLGLGSVAIGFAFQDIFKNFLSGILLLLQEPFSLRDEIIVEGFEGTVEEIALRATSIRTYTGELVVVPNSIVFTSPVRVKTDKPQRRTDLAIGVDYNTPLPMAVETMLTAVNSVEEVRSMPSAEVDIVEFGDSSINLLVRYWTIPQQKSVRRVQTQVILALKQACDEADISIPYPIRTVYHFDQEKYADASQLGTPAAN</sequence>
<dbReference type="InterPro" id="IPR011066">
    <property type="entry name" value="MscS_channel_C_sf"/>
</dbReference>
<comment type="similarity">
    <text evidence="2">Belongs to the MscS (TC 1.A.23) family.</text>
</comment>
<dbReference type="InterPro" id="IPR006685">
    <property type="entry name" value="MscS_channel_2nd"/>
</dbReference>
<accession>A0A2W4TMB6</accession>
<keyword evidence="4 7" id="KW-0812">Transmembrane</keyword>
<name>A0A2W4TMB6_9CYAN</name>
<comment type="caution">
    <text evidence="10">The sequence shown here is derived from an EMBL/GenBank/DDBJ whole genome shotgun (WGS) entry which is preliminary data.</text>
</comment>
<dbReference type="Gene3D" id="3.30.70.100">
    <property type="match status" value="1"/>
</dbReference>
<dbReference type="Pfam" id="PF00924">
    <property type="entry name" value="MS_channel_2nd"/>
    <property type="match status" value="1"/>
</dbReference>
<dbReference type="Pfam" id="PF21082">
    <property type="entry name" value="MS_channel_3rd"/>
    <property type="match status" value="1"/>
</dbReference>
<dbReference type="PANTHER" id="PTHR30221:SF1">
    <property type="entry name" value="SMALL-CONDUCTANCE MECHANOSENSITIVE CHANNEL"/>
    <property type="match status" value="1"/>
</dbReference>
<feature type="transmembrane region" description="Helical" evidence="7">
    <location>
        <begin position="96"/>
        <end position="113"/>
    </location>
</feature>
<keyword evidence="5 7" id="KW-1133">Transmembrane helix</keyword>
<evidence type="ECO:0000256" key="3">
    <source>
        <dbReference type="ARBA" id="ARBA00022475"/>
    </source>
</evidence>
<dbReference type="SUPFAM" id="SSF82861">
    <property type="entry name" value="Mechanosensitive channel protein MscS (YggB), transmembrane region"/>
    <property type="match status" value="1"/>
</dbReference>
<evidence type="ECO:0000256" key="4">
    <source>
        <dbReference type="ARBA" id="ARBA00022692"/>
    </source>
</evidence>
<dbReference type="AlphaFoldDB" id="A0A2W4TMB6"/>
<evidence type="ECO:0000259" key="9">
    <source>
        <dbReference type="Pfam" id="PF21082"/>
    </source>
</evidence>
<evidence type="ECO:0000313" key="10">
    <source>
        <dbReference type="EMBL" id="PZO10356.1"/>
    </source>
</evidence>
<evidence type="ECO:0000256" key="5">
    <source>
        <dbReference type="ARBA" id="ARBA00022989"/>
    </source>
</evidence>
<dbReference type="GO" id="GO:0005886">
    <property type="term" value="C:plasma membrane"/>
    <property type="evidence" value="ECO:0007669"/>
    <property type="project" value="UniProtKB-SubCell"/>
</dbReference>
<dbReference type="Gene3D" id="2.30.30.60">
    <property type="match status" value="1"/>
</dbReference>
<dbReference type="InterPro" id="IPR010920">
    <property type="entry name" value="LSM_dom_sf"/>
</dbReference>
<reference evidence="10 11" key="2">
    <citation type="submission" date="2018-06" db="EMBL/GenBank/DDBJ databases">
        <title>Metagenomic assembly of (sub)arctic Cyanobacteria and their associated microbiome from non-axenic cultures.</title>
        <authorList>
            <person name="Baurain D."/>
        </authorList>
    </citation>
    <scope>NUCLEOTIDE SEQUENCE [LARGE SCALE GENOMIC DNA]</scope>
    <source>
        <strain evidence="10">ULC129bin1</strain>
    </source>
</reference>
<dbReference type="InterPro" id="IPR006686">
    <property type="entry name" value="MscS_channel_CS"/>
</dbReference>
<dbReference type="SUPFAM" id="SSF50182">
    <property type="entry name" value="Sm-like ribonucleoproteins"/>
    <property type="match status" value="1"/>
</dbReference>
<reference evidence="11" key="1">
    <citation type="submission" date="2018-04" db="EMBL/GenBank/DDBJ databases">
        <authorList>
            <person name="Cornet L."/>
        </authorList>
    </citation>
    <scope>NUCLEOTIDE SEQUENCE [LARGE SCALE GENOMIC DNA]</scope>
</reference>
<evidence type="ECO:0000256" key="6">
    <source>
        <dbReference type="ARBA" id="ARBA00023136"/>
    </source>
</evidence>
<dbReference type="InterPro" id="IPR011014">
    <property type="entry name" value="MscS_channel_TM-2"/>
</dbReference>
<organism evidence="10 11">
    <name type="scientific">Leptolyngbya foveolarum</name>
    <dbReference type="NCBI Taxonomy" id="47253"/>
    <lineage>
        <taxon>Bacteria</taxon>
        <taxon>Bacillati</taxon>
        <taxon>Cyanobacteriota</taxon>
        <taxon>Cyanophyceae</taxon>
        <taxon>Leptolyngbyales</taxon>
        <taxon>Leptolyngbyaceae</taxon>
        <taxon>Leptolyngbya group</taxon>
        <taxon>Leptolyngbya</taxon>
    </lineage>
</organism>
<feature type="domain" description="Mechanosensitive ion channel MscS" evidence="8">
    <location>
        <begin position="115"/>
        <end position="177"/>
    </location>
</feature>
<keyword evidence="6 7" id="KW-0472">Membrane</keyword>
<dbReference type="PANTHER" id="PTHR30221">
    <property type="entry name" value="SMALL-CONDUCTANCE MECHANOSENSITIVE CHANNEL"/>
    <property type="match status" value="1"/>
</dbReference>
<evidence type="ECO:0000256" key="2">
    <source>
        <dbReference type="ARBA" id="ARBA00008017"/>
    </source>
</evidence>
<dbReference type="InterPro" id="IPR023408">
    <property type="entry name" value="MscS_beta-dom_sf"/>
</dbReference>
<evidence type="ECO:0000313" key="11">
    <source>
        <dbReference type="Proteomes" id="UP000249354"/>
    </source>
</evidence>
<protein>
    <submittedName>
        <fullName evidence="10">Mechanosensitive ion channel protein MscS</fullName>
    </submittedName>
</protein>
<keyword evidence="3" id="KW-1003">Cell membrane</keyword>
<evidence type="ECO:0000259" key="8">
    <source>
        <dbReference type="Pfam" id="PF00924"/>
    </source>
</evidence>
<proteinExistence type="inferred from homology"/>
<dbReference type="GO" id="GO:0008381">
    <property type="term" value="F:mechanosensitive monoatomic ion channel activity"/>
    <property type="evidence" value="ECO:0007669"/>
    <property type="project" value="InterPro"/>
</dbReference>
<feature type="transmembrane region" description="Helical" evidence="7">
    <location>
        <begin position="20"/>
        <end position="40"/>
    </location>
</feature>
<feature type="domain" description="Mechanosensitive ion channel MscS C-terminal" evidence="9">
    <location>
        <begin position="190"/>
        <end position="272"/>
    </location>
</feature>
<dbReference type="PROSITE" id="PS01246">
    <property type="entry name" value="UPF0003"/>
    <property type="match status" value="1"/>
</dbReference>
<dbReference type="InterPro" id="IPR049278">
    <property type="entry name" value="MS_channel_C"/>
</dbReference>
<evidence type="ECO:0000256" key="7">
    <source>
        <dbReference type="SAM" id="Phobius"/>
    </source>
</evidence>
<dbReference type="Proteomes" id="UP000249354">
    <property type="component" value="Unassembled WGS sequence"/>
</dbReference>
<dbReference type="InterPro" id="IPR045275">
    <property type="entry name" value="MscS_archaea/bacteria_type"/>
</dbReference>
<gene>
    <name evidence="10" type="ORF">DCF25_20625</name>
</gene>
<comment type="subcellular location">
    <subcellularLocation>
        <location evidence="1">Cell membrane</location>
        <topology evidence="1">Multi-pass membrane protein</topology>
    </subcellularLocation>
</comment>
<dbReference type="SUPFAM" id="SSF82689">
    <property type="entry name" value="Mechanosensitive channel protein MscS (YggB), C-terminal domain"/>
    <property type="match status" value="1"/>
</dbReference>
<dbReference type="EMBL" id="QBMC01000217">
    <property type="protein sequence ID" value="PZO10356.1"/>
    <property type="molecule type" value="Genomic_DNA"/>
</dbReference>
<evidence type="ECO:0000256" key="1">
    <source>
        <dbReference type="ARBA" id="ARBA00004651"/>
    </source>
</evidence>
<dbReference type="Gene3D" id="1.10.287.1260">
    <property type="match status" value="1"/>
</dbReference>
<feature type="transmembrane region" description="Helical" evidence="7">
    <location>
        <begin position="68"/>
        <end position="90"/>
    </location>
</feature>